<evidence type="ECO:0000256" key="1">
    <source>
        <dbReference type="SAM" id="Phobius"/>
    </source>
</evidence>
<gene>
    <name evidence="2" type="ORF">M9Y10_015397</name>
</gene>
<keyword evidence="1" id="KW-0812">Transmembrane</keyword>
<evidence type="ECO:0000313" key="3">
    <source>
        <dbReference type="Proteomes" id="UP001470230"/>
    </source>
</evidence>
<sequence>MLFHLFSFSLCQYTIDFTQNIDITNGKYVGLILEPFDIVEIRVNKSIWTLLSEWNYGEKITLNVYANSIQNKYVEFGPIKSSSKLIAINFKETNYSMKFSNDSGNEQLIGVIVMPPFYDITTTSYGPYSFPFLERYNNINDLINIPENYFYYDVDSKKHKYAYYLFFALFVIYVIFLTITDGKYVRISIWSLCCNKNRNDYFCCLFVCLFENQSDFLWSANISKSEFLYLKKSIILKL</sequence>
<keyword evidence="1" id="KW-1133">Transmembrane helix</keyword>
<proteinExistence type="predicted"/>
<evidence type="ECO:0000313" key="2">
    <source>
        <dbReference type="EMBL" id="KAK8897448.1"/>
    </source>
</evidence>
<keyword evidence="3" id="KW-1185">Reference proteome</keyword>
<reference evidence="2 3" key="1">
    <citation type="submission" date="2024-04" db="EMBL/GenBank/DDBJ databases">
        <title>Tritrichomonas musculus Genome.</title>
        <authorList>
            <person name="Alves-Ferreira E."/>
            <person name="Grigg M."/>
            <person name="Lorenzi H."/>
            <person name="Galac M."/>
        </authorList>
    </citation>
    <scope>NUCLEOTIDE SEQUENCE [LARGE SCALE GENOMIC DNA]</scope>
    <source>
        <strain evidence="2 3">EAF2021</strain>
    </source>
</reference>
<comment type="caution">
    <text evidence="2">The sequence shown here is derived from an EMBL/GenBank/DDBJ whole genome shotgun (WGS) entry which is preliminary data.</text>
</comment>
<accession>A0ABR2L2A5</accession>
<name>A0ABR2L2A5_9EUKA</name>
<feature type="transmembrane region" description="Helical" evidence="1">
    <location>
        <begin position="161"/>
        <end position="179"/>
    </location>
</feature>
<organism evidence="2 3">
    <name type="scientific">Tritrichomonas musculus</name>
    <dbReference type="NCBI Taxonomy" id="1915356"/>
    <lineage>
        <taxon>Eukaryota</taxon>
        <taxon>Metamonada</taxon>
        <taxon>Parabasalia</taxon>
        <taxon>Tritrichomonadida</taxon>
        <taxon>Tritrichomonadidae</taxon>
        <taxon>Tritrichomonas</taxon>
    </lineage>
</organism>
<dbReference type="EMBL" id="JAPFFF010000002">
    <property type="protein sequence ID" value="KAK8897448.1"/>
    <property type="molecule type" value="Genomic_DNA"/>
</dbReference>
<protein>
    <submittedName>
        <fullName evidence="2">Uncharacterized protein</fullName>
    </submittedName>
</protein>
<keyword evidence="1" id="KW-0472">Membrane</keyword>
<dbReference type="Proteomes" id="UP001470230">
    <property type="component" value="Unassembled WGS sequence"/>
</dbReference>